<dbReference type="PANTHER" id="PTHR30041">
    <property type="entry name" value="ARSENATE REDUCTASE"/>
    <property type="match status" value="1"/>
</dbReference>
<gene>
    <name evidence="3" type="ORF">IEE83_05585</name>
</gene>
<protein>
    <submittedName>
        <fullName evidence="3">Spx/MgsR family RNA polymerase-binding regulatory protein</fullName>
    </submittedName>
</protein>
<dbReference type="PANTHER" id="PTHR30041:SF8">
    <property type="entry name" value="PROTEIN YFFB"/>
    <property type="match status" value="1"/>
</dbReference>
<sequence>MKIYGQSTCKTTRKVRAWLKDHNIDYDFHDFRKVGVSAEKLQEWDNKVGYQVFLNKKSTAWRQLDPQIKEAAKSSAGTLALLEQNSGIIKRAVVEDDDFLFFGFDEKIYKNHFLNN</sequence>
<dbReference type="EMBL" id="JACYGY010000001">
    <property type="protein sequence ID" value="MBE9461348.1"/>
    <property type="molecule type" value="Genomic_DNA"/>
</dbReference>
<keyword evidence="4" id="KW-1185">Reference proteome</keyword>
<organism evidence="3 4">
    <name type="scientific">Dyadobacter subterraneus</name>
    <dbReference type="NCBI Taxonomy" id="2773304"/>
    <lineage>
        <taxon>Bacteria</taxon>
        <taxon>Pseudomonadati</taxon>
        <taxon>Bacteroidota</taxon>
        <taxon>Cytophagia</taxon>
        <taxon>Cytophagales</taxon>
        <taxon>Spirosomataceae</taxon>
        <taxon>Dyadobacter</taxon>
    </lineage>
</organism>
<dbReference type="InterPro" id="IPR006504">
    <property type="entry name" value="Tscrpt_reg_Spx/MgsR"/>
</dbReference>
<dbReference type="PROSITE" id="PS51353">
    <property type="entry name" value="ARSC"/>
    <property type="match status" value="1"/>
</dbReference>
<evidence type="ECO:0000256" key="1">
    <source>
        <dbReference type="ARBA" id="ARBA00007198"/>
    </source>
</evidence>
<dbReference type="InterPro" id="IPR006660">
    <property type="entry name" value="Arsenate_reductase-like"/>
</dbReference>
<evidence type="ECO:0000256" key="2">
    <source>
        <dbReference type="PROSITE-ProRule" id="PRU01282"/>
    </source>
</evidence>
<reference evidence="4" key="1">
    <citation type="submission" date="2023-07" db="EMBL/GenBank/DDBJ databases">
        <title>Dyadobacter sp. nov 'subterranea' isolated from contaminted grondwater.</title>
        <authorList>
            <person name="Szabo I."/>
            <person name="Al-Omari J."/>
            <person name="Szerdahelyi S.G."/>
            <person name="Rado J."/>
        </authorList>
    </citation>
    <scope>NUCLEOTIDE SEQUENCE [LARGE SCALE GENOMIC DNA]</scope>
    <source>
        <strain evidence="4">UP-52</strain>
    </source>
</reference>
<dbReference type="NCBIfam" id="TIGR01617">
    <property type="entry name" value="arsC_related"/>
    <property type="match status" value="1"/>
</dbReference>
<name>A0ABR9W7B4_9BACT</name>
<dbReference type="SUPFAM" id="SSF52833">
    <property type="entry name" value="Thioredoxin-like"/>
    <property type="match status" value="1"/>
</dbReference>
<dbReference type="RefSeq" id="WP_194119618.1">
    <property type="nucleotide sequence ID" value="NZ_JACYGY010000001.1"/>
</dbReference>
<comment type="similarity">
    <text evidence="1 2">Belongs to the ArsC family.</text>
</comment>
<evidence type="ECO:0000313" key="3">
    <source>
        <dbReference type="EMBL" id="MBE9461348.1"/>
    </source>
</evidence>
<evidence type="ECO:0000313" key="4">
    <source>
        <dbReference type="Proteomes" id="UP000634134"/>
    </source>
</evidence>
<accession>A0ABR9W7B4</accession>
<dbReference type="InterPro" id="IPR036249">
    <property type="entry name" value="Thioredoxin-like_sf"/>
</dbReference>
<comment type="caution">
    <text evidence="3">The sequence shown here is derived from an EMBL/GenBank/DDBJ whole genome shotgun (WGS) entry which is preliminary data.</text>
</comment>
<proteinExistence type="inferred from homology"/>
<dbReference type="Pfam" id="PF03960">
    <property type="entry name" value="ArsC"/>
    <property type="match status" value="1"/>
</dbReference>
<dbReference type="Proteomes" id="UP000634134">
    <property type="component" value="Unassembled WGS sequence"/>
</dbReference>
<dbReference type="Gene3D" id="3.40.30.10">
    <property type="entry name" value="Glutaredoxin"/>
    <property type="match status" value="1"/>
</dbReference>